<dbReference type="PANTHER" id="PTHR35333">
    <property type="entry name" value="BETA-LACTAMASE"/>
    <property type="match status" value="1"/>
</dbReference>
<dbReference type="PANTHER" id="PTHR35333:SF3">
    <property type="entry name" value="BETA-LACTAMASE-TYPE TRANSPEPTIDASE FOLD CONTAINING PROTEIN"/>
    <property type="match status" value="1"/>
</dbReference>
<dbReference type="AlphaFoldDB" id="L7L9E1"/>
<gene>
    <name evidence="1" type="ORF">GOHSU_12_00380</name>
</gene>
<dbReference type="STRING" id="1121927.GOHSU_12_00380"/>
<dbReference type="GO" id="GO:0046677">
    <property type="term" value="P:response to antibiotic"/>
    <property type="evidence" value="ECO:0007669"/>
    <property type="project" value="InterPro"/>
</dbReference>
<sequence>MLVCVPATLAAVLPDRKGAEIGDQFETAADRLDEALEWAADRGSRVWLLLTDRQTGRQVGVGQDEPILTASIAKLFIASELALRDVHGERAGFLDDEAQLSLMLSESDDFTATMLWEQLGGSDLVGAVASRYGLTRTQPPGDGLWWHTQTTPSDIVAFYNQLLDERGAGTWGEPGDSWADRILDHLRHWAATGTDGYAQGFGLPAVLGPEQPVALKQGWMCCVAAQWIHLTTGVFGPDERYILVAQVAEDVQYSDGATELPQTSEFIDDDDESAVHARETVTGVVARLLPAAAAADPLG</sequence>
<dbReference type="SUPFAM" id="SSF56601">
    <property type="entry name" value="beta-lactamase/transpeptidase-like"/>
    <property type="match status" value="1"/>
</dbReference>
<dbReference type="InterPro" id="IPR000871">
    <property type="entry name" value="Beta-lactam_class-A"/>
</dbReference>
<evidence type="ECO:0000313" key="2">
    <source>
        <dbReference type="Proteomes" id="UP000053405"/>
    </source>
</evidence>
<dbReference type="GO" id="GO:0008800">
    <property type="term" value="F:beta-lactamase activity"/>
    <property type="evidence" value="ECO:0007669"/>
    <property type="project" value="InterPro"/>
</dbReference>
<dbReference type="EMBL" id="BANT01000012">
    <property type="protein sequence ID" value="GAC56648.1"/>
    <property type="molecule type" value="Genomic_DNA"/>
</dbReference>
<name>L7L9E1_9ACTN</name>
<proteinExistence type="predicted"/>
<accession>L7L9E1</accession>
<protein>
    <recommendedName>
        <fullName evidence="3">Beta-lactamase-related domain-containing protein</fullName>
    </recommendedName>
</protein>
<evidence type="ECO:0008006" key="3">
    <source>
        <dbReference type="Google" id="ProtNLM"/>
    </source>
</evidence>
<dbReference type="eggNOG" id="COG2367">
    <property type="taxonomic scope" value="Bacteria"/>
</dbReference>
<dbReference type="Gene3D" id="3.40.710.10">
    <property type="entry name" value="DD-peptidase/beta-lactamase superfamily"/>
    <property type="match status" value="1"/>
</dbReference>
<keyword evidence="2" id="KW-1185">Reference proteome</keyword>
<evidence type="ECO:0000313" key="1">
    <source>
        <dbReference type="EMBL" id="GAC56648.1"/>
    </source>
</evidence>
<dbReference type="GO" id="GO:0030655">
    <property type="term" value="P:beta-lactam antibiotic catabolic process"/>
    <property type="evidence" value="ECO:0007669"/>
    <property type="project" value="InterPro"/>
</dbReference>
<reference evidence="1 2" key="1">
    <citation type="submission" date="2012-12" db="EMBL/GenBank/DDBJ databases">
        <title>Whole genome shotgun sequence of Gordonia hirsuta NBRC 16056.</title>
        <authorList>
            <person name="Isaki-Nakamura S."/>
            <person name="Hosoyama A."/>
            <person name="Tsuchikane K."/>
            <person name="Katsumata H."/>
            <person name="Baba S."/>
            <person name="Yamazaki S."/>
            <person name="Fujita N."/>
        </authorList>
    </citation>
    <scope>NUCLEOTIDE SEQUENCE [LARGE SCALE GENOMIC DNA]</scope>
    <source>
        <strain evidence="1 2">NBRC 16056</strain>
    </source>
</reference>
<comment type="caution">
    <text evidence="1">The sequence shown here is derived from an EMBL/GenBank/DDBJ whole genome shotgun (WGS) entry which is preliminary data.</text>
</comment>
<organism evidence="1 2">
    <name type="scientific">Gordonia hirsuta DSM 44140 = NBRC 16056</name>
    <dbReference type="NCBI Taxonomy" id="1121927"/>
    <lineage>
        <taxon>Bacteria</taxon>
        <taxon>Bacillati</taxon>
        <taxon>Actinomycetota</taxon>
        <taxon>Actinomycetes</taxon>
        <taxon>Mycobacteriales</taxon>
        <taxon>Gordoniaceae</taxon>
        <taxon>Gordonia</taxon>
    </lineage>
</organism>
<dbReference type="Proteomes" id="UP000053405">
    <property type="component" value="Unassembled WGS sequence"/>
</dbReference>
<dbReference type="InterPro" id="IPR012338">
    <property type="entry name" value="Beta-lactam/transpept-like"/>
</dbReference>